<sequence length="202" mass="22148">MAPKTLLVQARSSTMASSPSPPWKMADLIDYDLGSWKESVHFSPDGEFIVQSTCHLARSSKTLEAASSSASKAPNPWSKLWTLNIPPRTKIFGSRDLAFEHLAHRVIAFVHDFREARLAPRPPSDTQVGKWVPPPSGIWKLNFDAGRLGEWGRGLGFVVRNSLGDVVLAGTHQSVGFLGPDIAEAKACLFALAKLYRRDSLV</sequence>
<reference evidence="1" key="1">
    <citation type="submission" date="2022-04" db="EMBL/GenBank/DDBJ databases">
        <title>Carnegiea gigantea Genome sequencing and assembly v2.</title>
        <authorList>
            <person name="Copetti D."/>
            <person name="Sanderson M.J."/>
            <person name="Burquez A."/>
            <person name="Wojciechowski M.F."/>
        </authorList>
    </citation>
    <scope>NUCLEOTIDE SEQUENCE</scope>
    <source>
        <strain evidence="1">SGP5-SGP5p</strain>
        <tissue evidence="1">Aerial part</tissue>
    </source>
</reference>
<dbReference type="AlphaFoldDB" id="A0A9Q1GN48"/>
<evidence type="ECO:0008006" key="3">
    <source>
        <dbReference type="Google" id="ProtNLM"/>
    </source>
</evidence>
<name>A0A9Q1GN48_9CARY</name>
<dbReference type="OrthoDB" id="1906820at2759"/>
<dbReference type="Proteomes" id="UP001153076">
    <property type="component" value="Unassembled WGS sequence"/>
</dbReference>
<protein>
    <recommendedName>
        <fullName evidence="3">RNase H type-1 domain-containing protein</fullName>
    </recommendedName>
</protein>
<evidence type="ECO:0000313" key="2">
    <source>
        <dbReference type="Proteomes" id="UP001153076"/>
    </source>
</evidence>
<keyword evidence="2" id="KW-1185">Reference proteome</keyword>
<accession>A0A9Q1GN48</accession>
<comment type="caution">
    <text evidence="1">The sequence shown here is derived from an EMBL/GenBank/DDBJ whole genome shotgun (WGS) entry which is preliminary data.</text>
</comment>
<dbReference type="PANTHER" id="PTHR47074:SF21">
    <property type="entry name" value="RNASE H TYPE-1 DOMAIN-CONTAINING PROTEIN"/>
    <property type="match status" value="1"/>
</dbReference>
<organism evidence="1 2">
    <name type="scientific">Carnegiea gigantea</name>
    <dbReference type="NCBI Taxonomy" id="171969"/>
    <lineage>
        <taxon>Eukaryota</taxon>
        <taxon>Viridiplantae</taxon>
        <taxon>Streptophyta</taxon>
        <taxon>Embryophyta</taxon>
        <taxon>Tracheophyta</taxon>
        <taxon>Spermatophyta</taxon>
        <taxon>Magnoliopsida</taxon>
        <taxon>eudicotyledons</taxon>
        <taxon>Gunneridae</taxon>
        <taxon>Pentapetalae</taxon>
        <taxon>Caryophyllales</taxon>
        <taxon>Cactineae</taxon>
        <taxon>Cactaceae</taxon>
        <taxon>Cactoideae</taxon>
        <taxon>Echinocereeae</taxon>
        <taxon>Carnegiea</taxon>
    </lineage>
</organism>
<gene>
    <name evidence="1" type="ORF">Cgig2_014893</name>
</gene>
<dbReference type="PANTHER" id="PTHR47074">
    <property type="entry name" value="BNAC02G40300D PROTEIN"/>
    <property type="match status" value="1"/>
</dbReference>
<dbReference type="InterPro" id="IPR052929">
    <property type="entry name" value="RNase_H-like_EbsB-rel"/>
</dbReference>
<proteinExistence type="predicted"/>
<dbReference type="EMBL" id="JAKOGI010002284">
    <property type="protein sequence ID" value="KAJ8422352.1"/>
    <property type="molecule type" value="Genomic_DNA"/>
</dbReference>
<evidence type="ECO:0000313" key="1">
    <source>
        <dbReference type="EMBL" id="KAJ8422352.1"/>
    </source>
</evidence>